<sequence length="238" mass="26695">MLGCMEKIMAFCPVTDPRLPLVPYRTVSTGEQYGGSMFHPSAATDTLQGRAIQRINELWGQDKHRGWENYKNIGIPVCKKKYRPFEFKIQSKAGGGSGGMEITVVRMYGCCSHSNIRKKVIERHGEREGWEPFGQWSLRKAKDAAKKEMQRLNEQMNALSPSLSSDTFSSSSSSSSSEDDEENEPLCFIGETSTSIKQQQPWQTLCANGTCSWKVRGKFDDICSEIEEERLNNGASMA</sequence>
<dbReference type="EMBL" id="JALLBG020000118">
    <property type="protein sequence ID" value="KAL3763653.1"/>
    <property type="molecule type" value="Genomic_DNA"/>
</dbReference>
<proteinExistence type="predicted"/>
<feature type="compositionally biased region" description="Low complexity" evidence="1">
    <location>
        <begin position="160"/>
        <end position="176"/>
    </location>
</feature>
<accession>A0ABD3MIA8</accession>
<keyword evidence="3" id="KW-1185">Reference proteome</keyword>
<protein>
    <submittedName>
        <fullName evidence="2">Uncharacterized protein</fullName>
    </submittedName>
</protein>
<dbReference type="Proteomes" id="UP001530293">
    <property type="component" value="Unassembled WGS sequence"/>
</dbReference>
<evidence type="ECO:0000256" key="1">
    <source>
        <dbReference type="SAM" id="MobiDB-lite"/>
    </source>
</evidence>
<name>A0ABD3MIA8_9STRA</name>
<dbReference type="AlphaFoldDB" id="A0ABD3MIA8"/>
<organism evidence="2 3">
    <name type="scientific">Discostella pseudostelligera</name>
    <dbReference type="NCBI Taxonomy" id="259834"/>
    <lineage>
        <taxon>Eukaryota</taxon>
        <taxon>Sar</taxon>
        <taxon>Stramenopiles</taxon>
        <taxon>Ochrophyta</taxon>
        <taxon>Bacillariophyta</taxon>
        <taxon>Coscinodiscophyceae</taxon>
        <taxon>Thalassiosirophycidae</taxon>
        <taxon>Stephanodiscales</taxon>
        <taxon>Stephanodiscaceae</taxon>
        <taxon>Discostella</taxon>
    </lineage>
</organism>
<evidence type="ECO:0000313" key="3">
    <source>
        <dbReference type="Proteomes" id="UP001530293"/>
    </source>
</evidence>
<reference evidence="2 3" key="1">
    <citation type="submission" date="2024-10" db="EMBL/GenBank/DDBJ databases">
        <title>Updated reference genomes for cyclostephanoid diatoms.</title>
        <authorList>
            <person name="Roberts W.R."/>
            <person name="Alverson A.J."/>
        </authorList>
    </citation>
    <scope>NUCLEOTIDE SEQUENCE [LARGE SCALE GENOMIC DNA]</scope>
    <source>
        <strain evidence="2 3">AJA232-27</strain>
    </source>
</reference>
<feature type="region of interest" description="Disordered" evidence="1">
    <location>
        <begin position="157"/>
        <end position="184"/>
    </location>
</feature>
<gene>
    <name evidence="2" type="ORF">ACHAWU_009077</name>
</gene>
<evidence type="ECO:0000313" key="2">
    <source>
        <dbReference type="EMBL" id="KAL3763653.1"/>
    </source>
</evidence>
<comment type="caution">
    <text evidence="2">The sequence shown here is derived from an EMBL/GenBank/DDBJ whole genome shotgun (WGS) entry which is preliminary data.</text>
</comment>